<sequence>MSKSRPSSRFRRTIFAANCVGRSGGFSLQASDFDQVGALADVGSTTSVRTYPGVMSADTLFITIPTGVGVDIHVKILENFAAHVAPALSWQPNREGPVIGYPID</sequence>
<organism evidence="1 2">
    <name type="scientific">Corynebacterium yonathiae</name>
    <dbReference type="NCBI Taxonomy" id="2913504"/>
    <lineage>
        <taxon>Bacteria</taxon>
        <taxon>Bacillati</taxon>
        <taxon>Actinomycetota</taxon>
        <taxon>Actinomycetes</taxon>
        <taxon>Mycobacteriales</taxon>
        <taxon>Corynebacteriaceae</taxon>
        <taxon>Corynebacterium</taxon>
    </lineage>
</organism>
<keyword evidence="2" id="KW-1185">Reference proteome</keyword>
<dbReference type="Proteomes" id="UP001371299">
    <property type="component" value="Unassembled WGS sequence"/>
</dbReference>
<dbReference type="EMBL" id="JBBMGJ010000025">
    <property type="protein sequence ID" value="MEK0146408.1"/>
    <property type="molecule type" value="Genomic_DNA"/>
</dbReference>
<accession>A0ABU8Y468</accession>
<evidence type="ECO:0000313" key="1">
    <source>
        <dbReference type="EMBL" id="MEK0146408.1"/>
    </source>
</evidence>
<protein>
    <submittedName>
        <fullName evidence="1">Uncharacterized protein</fullName>
    </submittedName>
</protein>
<comment type="caution">
    <text evidence="1">The sequence shown here is derived from an EMBL/GenBank/DDBJ whole genome shotgun (WGS) entry which is preliminary data.</text>
</comment>
<gene>
    <name evidence="1" type="ORF">WMQ01_10095</name>
</gene>
<evidence type="ECO:0000313" key="2">
    <source>
        <dbReference type="Proteomes" id="UP001371299"/>
    </source>
</evidence>
<dbReference type="RefSeq" id="WP_340418615.1">
    <property type="nucleotide sequence ID" value="NZ_JBBMGJ010000025.1"/>
</dbReference>
<proteinExistence type="predicted"/>
<reference evidence="1 2" key="1">
    <citation type="submission" date="2024-01" db="EMBL/GenBank/DDBJ databases">
        <title>Description of two novel Corynebacterium species isolated from human nasal passages and skin.</title>
        <authorList>
            <person name="Popowitch E."/>
            <person name="Tran T.H."/>
            <person name="Escapa I.F."/>
            <person name="Bhatt E."/>
            <person name="Sozat A.K."/>
            <person name="Roberts A.Q."/>
            <person name="Segre J.A."/>
            <person name="Kong H."/>
            <person name="Conlan S."/>
            <person name="Lemon K.P."/>
            <person name="Kelly M.S."/>
        </authorList>
    </citation>
    <scope>NUCLEOTIDE SEQUENCE [LARGE SCALE GENOMIC DNA]</scope>
    <source>
        <strain evidence="1 2">KPL2619</strain>
    </source>
</reference>
<name>A0ABU8Y468_9CORY</name>